<evidence type="ECO:0000313" key="3">
    <source>
        <dbReference type="Proteomes" id="UP000241107"/>
    </source>
</evidence>
<sequence length="638" mass="70279">MSLAKLIVVGRAIAESGLLDPVQCSENLQVAINNSDHLTVLEPKLPLLHNWISNGVSNGLKKSTIDPNDLYDVRGVFNIADLELLGLQIFSKLLIEDGEDRFSFGRIAEPLIISHAWSPIDDSTRDCFLGVLLNTGEVLVLKRTTQDSGQYDVIIRSFTSLLDNMNIPLNRLTNEGDIIVTNAEHLELKITSFTFGKASNGALYILLAHESGLISIHSLTHGLPELSRLQASGTIVKSAWSQDLSTTALLMSDNSVHIISLDANLQPKSDIQNVKSASRFLVSHLKFISTDTLIVTDSKALHVIKGGSTRETKLPYRSTILGLSFAQSSAGYTIFLSFESGHFSLLNINEAGECTLRPLPQTWTNFVNRTLLQFQYACLKEQNKAPSNVFKPFLNDKVEGNLMIHGSHLSSNGDLVLAYNVVPKNVIHHEIRSKAEFKVAVVSALELDPKITINQTSGTSISQIHGVLLRDYQSFPTPASNGKEGIDEFIQALQEWRTRKFIDFGEVNLTISPHESLTETLQEEFLNNNSIRDLQKLLTFNSAFLATLEVLGSSEELGIVTAPAKQNVNDELEMIRTKLATQLRQAVLSSVKFSDLIEADKFLYLSFVKISELTGGGKMDGVDRLGNGNVSRGHESKI</sequence>
<reference evidence="2 3" key="1">
    <citation type="submission" date="2018-03" db="EMBL/GenBank/DDBJ databases">
        <title>Candida pseudohaemulonii genome assembly and annotation.</title>
        <authorList>
            <person name="Munoz J.F."/>
            <person name="Gade L.G."/>
            <person name="Chow N.A."/>
            <person name="Litvintseva A.P."/>
            <person name="Loparev V.N."/>
            <person name="Cuomo C.A."/>
        </authorList>
    </citation>
    <scope>NUCLEOTIDE SEQUENCE [LARGE SCALE GENOMIC DNA]</scope>
    <source>
        <strain evidence="2 3">B12108</strain>
    </source>
</reference>
<organism evidence="2 3">
    <name type="scientific">Candidozyma pseudohaemuli</name>
    <dbReference type="NCBI Taxonomy" id="418784"/>
    <lineage>
        <taxon>Eukaryota</taxon>
        <taxon>Fungi</taxon>
        <taxon>Dikarya</taxon>
        <taxon>Ascomycota</taxon>
        <taxon>Saccharomycotina</taxon>
        <taxon>Pichiomycetes</taxon>
        <taxon>Metschnikowiaceae</taxon>
        <taxon>Candidozyma</taxon>
    </lineage>
</organism>
<dbReference type="VEuPathDB" id="FungiDB:C7M61_000524"/>
<comment type="caution">
    <text evidence="2">The sequence shown here is derived from an EMBL/GenBank/DDBJ whole genome shotgun (WGS) entry which is preliminary data.</text>
</comment>
<dbReference type="EMBL" id="PYFQ01000001">
    <property type="protein sequence ID" value="PSK40861.1"/>
    <property type="molecule type" value="Genomic_DNA"/>
</dbReference>
<evidence type="ECO:0000313" key="2">
    <source>
        <dbReference type="EMBL" id="PSK40861.1"/>
    </source>
</evidence>
<protein>
    <recommendedName>
        <fullName evidence="1">Transcription factor IIIC 90kDa subunit N-terminal domain-containing protein</fullName>
    </recommendedName>
</protein>
<dbReference type="GeneID" id="36563917"/>
<gene>
    <name evidence="2" type="ORF">C7M61_000524</name>
</gene>
<evidence type="ECO:0000259" key="1">
    <source>
        <dbReference type="Pfam" id="PF12657"/>
    </source>
</evidence>
<keyword evidence="3" id="KW-1185">Reference proteome</keyword>
<name>A0A2P7YY06_9ASCO</name>
<dbReference type="InterPro" id="IPR024761">
    <property type="entry name" value="TFIIIC_delta_N"/>
</dbReference>
<dbReference type="Proteomes" id="UP000241107">
    <property type="component" value="Unassembled WGS sequence"/>
</dbReference>
<dbReference type="SUPFAM" id="SSF50978">
    <property type="entry name" value="WD40 repeat-like"/>
    <property type="match status" value="1"/>
</dbReference>
<dbReference type="InterPro" id="IPR036322">
    <property type="entry name" value="WD40_repeat_dom_sf"/>
</dbReference>
<feature type="domain" description="Transcription factor IIIC 90kDa subunit N-terminal" evidence="1">
    <location>
        <begin position="24"/>
        <end position="442"/>
    </location>
</feature>
<accession>A0A2P7YY06</accession>
<dbReference type="OrthoDB" id="6021743at2759"/>
<dbReference type="Pfam" id="PF12657">
    <property type="entry name" value="TFIIIC_delta"/>
    <property type="match status" value="1"/>
</dbReference>
<proteinExistence type="predicted"/>
<dbReference type="AlphaFoldDB" id="A0A2P7YY06"/>
<dbReference type="RefSeq" id="XP_024715560.1">
    <property type="nucleotide sequence ID" value="XM_024855961.1"/>
</dbReference>